<accession>A0A4P9XMD8</accession>
<dbReference type="Gene3D" id="1.20.900.10">
    <property type="entry name" value="Dbl homology (DH) domain"/>
    <property type="match status" value="1"/>
</dbReference>
<dbReference type="PROSITE" id="PS50010">
    <property type="entry name" value="DH_2"/>
    <property type="match status" value="1"/>
</dbReference>
<dbReference type="GO" id="GO:0005085">
    <property type="term" value="F:guanyl-nucleotide exchange factor activity"/>
    <property type="evidence" value="ECO:0007669"/>
    <property type="project" value="InterPro"/>
</dbReference>
<gene>
    <name evidence="3" type="ORF">THASP1DRAFT_31111</name>
</gene>
<dbReference type="InterPro" id="IPR000219">
    <property type="entry name" value="DH_dom"/>
</dbReference>
<dbReference type="SUPFAM" id="SSF48065">
    <property type="entry name" value="DBL homology domain (DH-domain)"/>
    <property type="match status" value="1"/>
</dbReference>
<dbReference type="Pfam" id="PF00621">
    <property type="entry name" value="RhoGEF"/>
    <property type="match status" value="1"/>
</dbReference>
<organism evidence="3 4">
    <name type="scientific">Thamnocephalis sphaerospora</name>
    <dbReference type="NCBI Taxonomy" id="78915"/>
    <lineage>
        <taxon>Eukaryota</taxon>
        <taxon>Fungi</taxon>
        <taxon>Fungi incertae sedis</taxon>
        <taxon>Zoopagomycota</taxon>
        <taxon>Zoopagomycotina</taxon>
        <taxon>Zoopagomycetes</taxon>
        <taxon>Zoopagales</taxon>
        <taxon>Sigmoideomycetaceae</taxon>
        <taxon>Thamnocephalis</taxon>
    </lineage>
</organism>
<evidence type="ECO:0000259" key="2">
    <source>
        <dbReference type="PROSITE" id="PS50010"/>
    </source>
</evidence>
<proteinExistence type="predicted"/>
<reference evidence="4" key="1">
    <citation type="journal article" date="2018" name="Nat. Microbiol.">
        <title>Leveraging single-cell genomics to expand the fungal tree of life.</title>
        <authorList>
            <person name="Ahrendt S.R."/>
            <person name="Quandt C.A."/>
            <person name="Ciobanu D."/>
            <person name="Clum A."/>
            <person name="Salamov A."/>
            <person name="Andreopoulos B."/>
            <person name="Cheng J.F."/>
            <person name="Woyke T."/>
            <person name="Pelin A."/>
            <person name="Henrissat B."/>
            <person name="Reynolds N.K."/>
            <person name="Benny G.L."/>
            <person name="Smith M.E."/>
            <person name="James T.Y."/>
            <person name="Grigoriev I.V."/>
        </authorList>
    </citation>
    <scope>NUCLEOTIDE SEQUENCE [LARGE SCALE GENOMIC DNA]</scope>
    <source>
        <strain evidence="4">RSA 1356</strain>
    </source>
</reference>
<evidence type="ECO:0000313" key="4">
    <source>
        <dbReference type="Proteomes" id="UP000271241"/>
    </source>
</evidence>
<evidence type="ECO:0000313" key="3">
    <source>
        <dbReference type="EMBL" id="RKP07073.1"/>
    </source>
</evidence>
<dbReference type="AlphaFoldDB" id="A0A4P9XMD8"/>
<evidence type="ECO:0000256" key="1">
    <source>
        <dbReference type="SAM" id="MobiDB-lite"/>
    </source>
</evidence>
<protein>
    <recommendedName>
        <fullName evidence="2">DH domain-containing protein</fullName>
    </recommendedName>
</protein>
<dbReference type="InterPro" id="IPR035899">
    <property type="entry name" value="DBL_dom_sf"/>
</dbReference>
<sequence length="441" mass="50457">MTAQRSRAIFRRLNNSSSSLESSVPTMLRHKKSTSESSMHILPGRQRKPMRSKTVNSDRSAYLTDETRTIDSDAGPLSSSYSFYDQTYTLINSEILYMRTLEIIRDRIAEPLQRRCAPRRGLLGFTRAATPPVNAEVRDVLGSLFDLVPLLLRVHQSFLQDLKALDTKSFQLQHIVWVFRMNLNEFQNYVQVLQQQVKALIDMENLCHSDATFALVFHASRSEHECMAEIGDISIYELFSKPAERIWHYISFMESALARFLVLDCEKESNAVCRCLEQLEQLDMKLAPIREQIRQVERLATIQNSIVHMPTSFLSASQRLVRESPFFGYGVGNRAAPMTLTSPRDVPTHSVEAQDVQVWLFHDRLVVGEDIGFGRYLHRATVYLVEAAVLDRDGGIVLRTRDATVFSAWKHTLHTRFTQLLEDGNASCPTPYVEVDELPVW</sequence>
<dbReference type="Proteomes" id="UP000271241">
    <property type="component" value="Unassembled WGS sequence"/>
</dbReference>
<feature type="region of interest" description="Disordered" evidence="1">
    <location>
        <begin position="18"/>
        <end position="59"/>
    </location>
</feature>
<feature type="domain" description="DH" evidence="2">
    <location>
        <begin position="82"/>
        <end position="299"/>
    </location>
</feature>
<dbReference type="EMBL" id="KZ992771">
    <property type="protein sequence ID" value="RKP07073.1"/>
    <property type="molecule type" value="Genomic_DNA"/>
</dbReference>
<name>A0A4P9XMD8_9FUNG</name>
<keyword evidence="4" id="KW-1185">Reference proteome</keyword>